<feature type="transmembrane region" description="Helical" evidence="5">
    <location>
        <begin position="301"/>
        <end position="318"/>
    </location>
</feature>
<feature type="transmembrane region" description="Helical" evidence="5">
    <location>
        <begin position="69"/>
        <end position="91"/>
    </location>
</feature>
<comment type="caution">
    <text evidence="7">The sequence shown here is derived from an EMBL/GenBank/DDBJ whole genome shotgun (WGS) entry which is preliminary data.</text>
</comment>
<accession>A0A3E1KAX5</accession>
<reference evidence="7 8" key="1">
    <citation type="submission" date="2018-08" db="EMBL/GenBank/DDBJ databases">
        <title>Wenzhouxiangella salilacus sp. nov., a novel bacterium isolated from a saline lake in Xinjiang Province, China.</title>
        <authorList>
            <person name="Han S."/>
        </authorList>
    </citation>
    <scope>NUCLEOTIDE SEQUENCE [LARGE SCALE GENOMIC DNA]</scope>
    <source>
        <strain evidence="7 8">XDB06</strain>
    </source>
</reference>
<feature type="transmembrane region" description="Helical" evidence="5">
    <location>
        <begin position="103"/>
        <end position="121"/>
    </location>
</feature>
<evidence type="ECO:0000256" key="3">
    <source>
        <dbReference type="ARBA" id="ARBA00022989"/>
    </source>
</evidence>
<feature type="transmembrane region" description="Helical" evidence="5">
    <location>
        <begin position="172"/>
        <end position="197"/>
    </location>
</feature>
<evidence type="ECO:0000256" key="2">
    <source>
        <dbReference type="ARBA" id="ARBA00022692"/>
    </source>
</evidence>
<name>A0A3E1KAX5_9GAMM</name>
<dbReference type="Pfam" id="PF01699">
    <property type="entry name" value="Na_Ca_ex"/>
    <property type="match status" value="2"/>
</dbReference>
<dbReference type="EMBL" id="QUZK01000021">
    <property type="protein sequence ID" value="RFF31385.1"/>
    <property type="molecule type" value="Genomic_DNA"/>
</dbReference>
<dbReference type="NCBIfam" id="TIGR00367">
    <property type="entry name" value="calcium/sodium antiporter"/>
    <property type="match status" value="1"/>
</dbReference>
<dbReference type="GO" id="GO:0008273">
    <property type="term" value="F:calcium, potassium:sodium antiporter activity"/>
    <property type="evidence" value="ECO:0007669"/>
    <property type="project" value="TreeGrafter"/>
</dbReference>
<dbReference type="GO" id="GO:0005262">
    <property type="term" value="F:calcium channel activity"/>
    <property type="evidence" value="ECO:0007669"/>
    <property type="project" value="TreeGrafter"/>
</dbReference>
<feature type="transmembrane region" description="Helical" evidence="5">
    <location>
        <begin position="270"/>
        <end position="289"/>
    </location>
</feature>
<evidence type="ECO:0000256" key="5">
    <source>
        <dbReference type="SAM" id="Phobius"/>
    </source>
</evidence>
<dbReference type="OrthoDB" id="9794225at2"/>
<keyword evidence="2 5" id="KW-0812">Transmembrane</keyword>
<feature type="domain" description="Sodium/calcium exchanger membrane region" evidence="6">
    <location>
        <begin position="5"/>
        <end position="144"/>
    </location>
</feature>
<evidence type="ECO:0000313" key="8">
    <source>
        <dbReference type="Proteomes" id="UP000260351"/>
    </source>
</evidence>
<sequence length="320" mass="32894">MWIDLLLVIVGIGLLTLGGEVLISGALGLARRMQISSLLTGLVVVGFGTSMPELVVSVDAALIDQPGIALGNVVGSNIGNVLLILGLCAVVRPLPVTPLGLSRDAVSGVAASGLFIVLAAGGALGRIDGLILLAGLAAYLAWAYRSEKRLEAAGAREVDPDAVPGSADHSALYIALTIAGGLLLLIAGSRVLLIGAVALARDLGVSEAVIGLTLVAVGTSLPELTVSLLAVLRRHVDVAVGNILGSNLFNLLGILGVSSLLQTLPLPRRMAVFDQWMLLAASLAALILLWSGRRLSRAEGVLFLLAYAVYLILGFRVFPS</sequence>
<dbReference type="PANTHER" id="PTHR10846">
    <property type="entry name" value="SODIUM/POTASSIUM/CALCIUM EXCHANGER"/>
    <property type="match status" value="1"/>
</dbReference>
<feature type="transmembrane region" description="Helical" evidence="5">
    <location>
        <begin position="6"/>
        <end position="30"/>
    </location>
</feature>
<dbReference type="GO" id="GO:0005886">
    <property type="term" value="C:plasma membrane"/>
    <property type="evidence" value="ECO:0007669"/>
    <property type="project" value="TreeGrafter"/>
</dbReference>
<feature type="transmembrane region" description="Helical" evidence="5">
    <location>
        <begin position="244"/>
        <end position="264"/>
    </location>
</feature>
<feature type="domain" description="Sodium/calcium exchanger membrane region" evidence="6">
    <location>
        <begin position="175"/>
        <end position="313"/>
    </location>
</feature>
<keyword evidence="8" id="KW-1185">Reference proteome</keyword>
<keyword evidence="4 5" id="KW-0472">Membrane</keyword>
<feature type="transmembrane region" description="Helical" evidence="5">
    <location>
        <begin position="42"/>
        <end position="63"/>
    </location>
</feature>
<keyword evidence="3 5" id="KW-1133">Transmembrane helix</keyword>
<protein>
    <submittedName>
        <fullName evidence="7">Sodium:calcium antiporter</fullName>
    </submittedName>
</protein>
<dbReference type="InterPro" id="IPR004837">
    <property type="entry name" value="NaCa_Exmemb"/>
</dbReference>
<comment type="subcellular location">
    <subcellularLocation>
        <location evidence="1">Membrane</location>
        <topology evidence="1">Multi-pass membrane protein</topology>
    </subcellularLocation>
</comment>
<dbReference type="AlphaFoldDB" id="A0A3E1KAX5"/>
<proteinExistence type="predicted"/>
<evidence type="ECO:0000256" key="4">
    <source>
        <dbReference type="ARBA" id="ARBA00023136"/>
    </source>
</evidence>
<feature type="transmembrane region" description="Helical" evidence="5">
    <location>
        <begin position="209"/>
        <end position="232"/>
    </location>
</feature>
<dbReference type="InterPro" id="IPR044880">
    <property type="entry name" value="NCX_ion-bd_dom_sf"/>
</dbReference>
<gene>
    <name evidence="7" type="ORF">DZC52_04810</name>
</gene>
<dbReference type="Proteomes" id="UP000260351">
    <property type="component" value="Unassembled WGS sequence"/>
</dbReference>
<dbReference type="RefSeq" id="WP_116649991.1">
    <property type="nucleotide sequence ID" value="NZ_QUZK01000021.1"/>
</dbReference>
<dbReference type="Gene3D" id="1.20.1420.30">
    <property type="entry name" value="NCX, central ion-binding region"/>
    <property type="match status" value="1"/>
</dbReference>
<evidence type="ECO:0000313" key="7">
    <source>
        <dbReference type="EMBL" id="RFF31385.1"/>
    </source>
</evidence>
<dbReference type="PANTHER" id="PTHR10846:SF8">
    <property type="entry name" value="INNER MEMBRANE PROTEIN YRBG"/>
    <property type="match status" value="1"/>
</dbReference>
<organism evidence="7 8">
    <name type="scientific">Wenzhouxiangella sediminis</name>
    <dbReference type="NCBI Taxonomy" id="1792836"/>
    <lineage>
        <taxon>Bacteria</taxon>
        <taxon>Pseudomonadati</taxon>
        <taxon>Pseudomonadota</taxon>
        <taxon>Gammaproteobacteria</taxon>
        <taxon>Chromatiales</taxon>
        <taxon>Wenzhouxiangellaceae</taxon>
        <taxon>Wenzhouxiangella</taxon>
    </lineage>
</organism>
<evidence type="ECO:0000259" key="6">
    <source>
        <dbReference type="Pfam" id="PF01699"/>
    </source>
</evidence>
<dbReference type="InterPro" id="IPR004481">
    <property type="entry name" value="K/Na/Ca-exchanger"/>
</dbReference>
<dbReference type="GO" id="GO:0006874">
    <property type="term" value="P:intracellular calcium ion homeostasis"/>
    <property type="evidence" value="ECO:0007669"/>
    <property type="project" value="TreeGrafter"/>
</dbReference>
<evidence type="ECO:0000256" key="1">
    <source>
        <dbReference type="ARBA" id="ARBA00004141"/>
    </source>
</evidence>